<dbReference type="Proteomes" id="UP000092555">
    <property type="component" value="Unassembled WGS sequence"/>
</dbReference>
<comment type="similarity">
    <text evidence="1 2">Belongs to the OSBP family.</text>
</comment>
<dbReference type="STRING" id="869754.A0A1A0HE65"/>
<dbReference type="InterPro" id="IPR018494">
    <property type="entry name" value="Oxysterol-bd_CS"/>
</dbReference>
<name>A0A1A0HE65_9ASCO</name>
<evidence type="ECO:0000256" key="1">
    <source>
        <dbReference type="ARBA" id="ARBA00008842"/>
    </source>
</evidence>
<dbReference type="GO" id="GO:0016020">
    <property type="term" value="C:membrane"/>
    <property type="evidence" value="ECO:0007669"/>
    <property type="project" value="TreeGrafter"/>
</dbReference>
<dbReference type="PANTHER" id="PTHR10972:SF102">
    <property type="entry name" value="OXYSTEROL-BINDING PROTEIN"/>
    <property type="match status" value="1"/>
</dbReference>
<dbReference type="GeneID" id="30028752"/>
<dbReference type="InterPro" id="IPR037239">
    <property type="entry name" value="OSBP_sf"/>
</dbReference>
<proteinExistence type="inferred from homology"/>
<dbReference type="Gene3D" id="1.10.287.2720">
    <property type="match status" value="1"/>
</dbReference>
<sequence>MVLQKLKSKITRGDNAETYQASEGVEEINTENQSILLGIIAQLRPGCDLSRITLPTFILEKKSMLERITNAFMTPEILIEANATEDEVDRFLKIVKWYLSGWHIAPKAVKKPLNPVLGEVFSCYWNKLPHDCSAYYVAEQTSHHPPESSYFYLIPEQRIRADGVLIPKSKFLGNSSAAMMEGVACLKLGLHGGESYTVTQPNIYCRGILFGKLRYELGDHMLVKCEDTGLEADIEFKTKGFLSGEYDTIEGTVQRGGKVLYLISGKWNGLMEIQEIATGEKKTFYDTSNSSVIHAHVKQLEKQDLNESQRLWHDTISALEKGDHETATNKKFDVEDKQREEAKERREKGEEFVPKLFKSTADGEIPYSINAEIDILEDSPETMLAKLFAVHQIH</sequence>
<dbReference type="GO" id="GO:0032934">
    <property type="term" value="F:sterol binding"/>
    <property type="evidence" value="ECO:0007669"/>
    <property type="project" value="TreeGrafter"/>
</dbReference>
<organism evidence="3 4">
    <name type="scientific">Metschnikowia bicuspidata var. bicuspidata NRRL YB-4993</name>
    <dbReference type="NCBI Taxonomy" id="869754"/>
    <lineage>
        <taxon>Eukaryota</taxon>
        <taxon>Fungi</taxon>
        <taxon>Dikarya</taxon>
        <taxon>Ascomycota</taxon>
        <taxon>Saccharomycotina</taxon>
        <taxon>Pichiomycetes</taxon>
        <taxon>Metschnikowiaceae</taxon>
        <taxon>Metschnikowia</taxon>
    </lineage>
</organism>
<reference evidence="3 4" key="1">
    <citation type="submission" date="2016-05" db="EMBL/GenBank/DDBJ databases">
        <title>Comparative genomics of biotechnologically important yeasts.</title>
        <authorList>
            <consortium name="DOE Joint Genome Institute"/>
            <person name="Riley R."/>
            <person name="Haridas S."/>
            <person name="Wolfe K.H."/>
            <person name="Lopes M.R."/>
            <person name="Hittinger C.T."/>
            <person name="Goker M."/>
            <person name="Salamov A."/>
            <person name="Wisecaver J."/>
            <person name="Long T.M."/>
            <person name="Aerts A.L."/>
            <person name="Barry K."/>
            <person name="Choi C."/>
            <person name="Clum A."/>
            <person name="Coughlan A.Y."/>
            <person name="Deshpande S."/>
            <person name="Douglass A.P."/>
            <person name="Hanson S.J."/>
            <person name="Klenk H.-P."/>
            <person name="LaButti K."/>
            <person name="Lapidus A."/>
            <person name="Lindquist E."/>
            <person name="Lipzen A."/>
            <person name="Meier-kolthoff J.P."/>
            <person name="Ohm R.A."/>
            <person name="Otillar R.P."/>
            <person name="Pangilinan J."/>
            <person name="Peng Y."/>
            <person name="Rokas A."/>
            <person name="Rosa C.A."/>
            <person name="Scheuner C."/>
            <person name="Sibirny A.A."/>
            <person name="Slot J.C."/>
            <person name="Stielow J.B."/>
            <person name="Sun H."/>
            <person name="Kurtzman C.P."/>
            <person name="Blackwell M."/>
            <person name="Grigoriev I.V."/>
            <person name="Jeffries T.W."/>
        </authorList>
    </citation>
    <scope>NUCLEOTIDE SEQUENCE [LARGE SCALE GENOMIC DNA]</scope>
    <source>
        <strain evidence="3 4">NRRL YB-4993</strain>
    </source>
</reference>
<dbReference type="EMBL" id="LXTC01000002">
    <property type="protein sequence ID" value="OBA22192.1"/>
    <property type="molecule type" value="Genomic_DNA"/>
</dbReference>
<dbReference type="GO" id="GO:0005829">
    <property type="term" value="C:cytosol"/>
    <property type="evidence" value="ECO:0007669"/>
    <property type="project" value="TreeGrafter"/>
</dbReference>
<dbReference type="PANTHER" id="PTHR10972">
    <property type="entry name" value="OXYSTEROL-BINDING PROTEIN-RELATED"/>
    <property type="match status" value="1"/>
</dbReference>
<dbReference type="InterPro" id="IPR000648">
    <property type="entry name" value="Oxysterol-bd"/>
</dbReference>
<dbReference type="PROSITE" id="PS01013">
    <property type="entry name" value="OSBP"/>
    <property type="match status" value="1"/>
</dbReference>
<comment type="caution">
    <text evidence="3">The sequence shown here is derived from an EMBL/GenBank/DDBJ whole genome shotgun (WGS) entry which is preliminary data.</text>
</comment>
<evidence type="ECO:0000256" key="2">
    <source>
        <dbReference type="RuleBase" id="RU003844"/>
    </source>
</evidence>
<evidence type="ECO:0000313" key="3">
    <source>
        <dbReference type="EMBL" id="OBA22192.1"/>
    </source>
</evidence>
<dbReference type="Gene3D" id="3.30.70.3490">
    <property type="match status" value="1"/>
</dbReference>
<accession>A0A1A0HE65</accession>
<dbReference type="AlphaFoldDB" id="A0A1A0HE65"/>
<gene>
    <name evidence="3" type="ORF">METBIDRAFT_31139</name>
</gene>
<evidence type="ECO:0000313" key="4">
    <source>
        <dbReference type="Proteomes" id="UP000092555"/>
    </source>
</evidence>
<dbReference type="GO" id="GO:0032541">
    <property type="term" value="C:cortical endoplasmic reticulum"/>
    <property type="evidence" value="ECO:0007669"/>
    <property type="project" value="TreeGrafter"/>
</dbReference>
<dbReference type="FunFam" id="1.10.287.2720:FF:000001">
    <property type="entry name" value="Oxysterol-binding OBPalpha"/>
    <property type="match status" value="1"/>
</dbReference>
<dbReference type="SUPFAM" id="SSF144000">
    <property type="entry name" value="Oxysterol-binding protein-like"/>
    <property type="match status" value="1"/>
</dbReference>
<protein>
    <submittedName>
        <fullName evidence="3">Oxysterol-binding protein</fullName>
    </submittedName>
</protein>
<dbReference type="RefSeq" id="XP_018712688.1">
    <property type="nucleotide sequence ID" value="XM_018855776.1"/>
</dbReference>
<keyword evidence="4" id="KW-1185">Reference proteome</keyword>
<dbReference type="Pfam" id="PF01237">
    <property type="entry name" value="Oxysterol_BP"/>
    <property type="match status" value="1"/>
</dbReference>
<dbReference type="Gene3D" id="2.40.160.120">
    <property type="match status" value="1"/>
</dbReference>
<dbReference type="OrthoDB" id="14833at2759"/>